<accession>A0A4P6HJR8</accession>
<dbReference type="Proteomes" id="UP000293296">
    <property type="component" value="Chromosome"/>
</dbReference>
<dbReference type="InterPro" id="IPR018821">
    <property type="entry name" value="DUF294_put_nucleoTrafse_sb-bd"/>
</dbReference>
<evidence type="ECO:0000259" key="1">
    <source>
        <dbReference type="Pfam" id="PF03445"/>
    </source>
</evidence>
<dbReference type="OrthoDB" id="9808528at2"/>
<name>A0A4P6HJR8_9BACT</name>
<dbReference type="RefSeq" id="WP_129351893.1">
    <property type="nucleotide sequence ID" value="NZ_CP026538.1"/>
</dbReference>
<evidence type="ECO:0000259" key="2">
    <source>
        <dbReference type="Pfam" id="PF10335"/>
    </source>
</evidence>
<evidence type="ECO:0000313" key="4">
    <source>
        <dbReference type="Proteomes" id="UP000293296"/>
    </source>
</evidence>
<dbReference type="KEGG" id="dcb:C3Y92_09085"/>
<organism evidence="3 4">
    <name type="scientific">Solidesulfovibrio carbinolicus</name>
    <dbReference type="NCBI Taxonomy" id="296842"/>
    <lineage>
        <taxon>Bacteria</taxon>
        <taxon>Pseudomonadati</taxon>
        <taxon>Thermodesulfobacteriota</taxon>
        <taxon>Desulfovibrionia</taxon>
        <taxon>Desulfovibrionales</taxon>
        <taxon>Desulfovibrionaceae</taxon>
        <taxon>Solidesulfovibrio</taxon>
    </lineage>
</organism>
<reference evidence="3 4" key="1">
    <citation type="submission" date="2018-02" db="EMBL/GenBank/DDBJ databases">
        <title>Genome sequence of Desulfovibrio carbinolicus DSM 3852.</title>
        <authorList>
            <person name="Wilbanks E."/>
            <person name="Skennerton C.T."/>
            <person name="Orphan V.J."/>
        </authorList>
    </citation>
    <scope>NUCLEOTIDE SEQUENCE [LARGE SCALE GENOMIC DNA]</scope>
    <source>
        <strain evidence="3 4">DSM 3852</strain>
    </source>
</reference>
<keyword evidence="4" id="KW-1185">Reference proteome</keyword>
<dbReference type="Pfam" id="PF10335">
    <property type="entry name" value="DUF294_C"/>
    <property type="match status" value="1"/>
</dbReference>
<protein>
    <submittedName>
        <fullName evidence="3">Signal transduction protein</fullName>
    </submittedName>
</protein>
<evidence type="ECO:0000313" key="3">
    <source>
        <dbReference type="EMBL" id="QAZ67371.1"/>
    </source>
</evidence>
<proteinExistence type="predicted"/>
<dbReference type="EMBL" id="CP026538">
    <property type="protein sequence ID" value="QAZ67371.1"/>
    <property type="molecule type" value="Genomic_DNA"/>
</dbReference>
<dbReference type="Pfam" id="PF03445">
    <property type="entry name" value="DUF294"/>
    <property type="match status" value="1"/>
</dbReference>
<dbReference type="CDD" id="cd05401">
    <property type="entry name" value="NT_GlnE_GlnD_like"/>
    <property type="match status" value="1"/>
</dbReference>
<dbReference type="AlphaFoldDB" id="A0A4P6HJR8"/>
<dbReference type="InterPro" id="IPR005105">
    <property type="entry name" value="GlnD_Uridyltrans_N"/>
</dbReference>
<feature type="domain" description="Protein-PII uridylyltransferase N-terminal" evidence="1">
    <location>
        <begin position="27"/>
        <end position="162"/>
    </location>
</feature>
<sequence>MDPETAAIVAALSAAPDSLTLGRELERIRRCIADRAVSQADALETGRLASQFYDAFLVRAVELARSGPPKFPETAGPCCLAVLGSQGRREQFLATDQDNALILGDGIDEAALAAFAARLERLLAEAGMPPCPKGIMAANPAWRRPLANWLAAVDAAAARPDEEAVLFISLLADLRPVWGETSLAAALAERVRRRGMESSLLTRGLAREALRFGPPTRIFGHLPSGLFGLGHGSLDLKAAAVYPLVLGVKALALEAGIAAPDTLGRLAGLVAAERLEPELAVALQDGLARVQSLRLSAQATAWSRGQIADNRLVPSRLSAQALADLDAALRAAGRLSEILKHHFSLHCLT</sequence>
<feature type="domain" description="DUF294" evidence="2">
    <location>
        <begin position="201"/>
        <end position="343"/>
    </location>
</feature>
<gene>
    <name evidence="3" type="ORF">C3Y92_09085</name>
</gene>
<dbReference type="GO" id="GO:0008773">
    <property type="term" value="F:[protein-PII] uridylyltransferase activity"/>
    <property type="evidence" value="ECO:0007669"/>
    <property type="project" value="InterPro"/>
</dbReference>